<dbReference type="PANTHER" id="PTHR24193">
    <property type="entry name" value="ANKYRIN REPEAT PROTEIN"/>
    <property type="match status" value="1"/>
</dbReference>
<gene>
    <name evidence="6" type="ORF">CCMP2556_LOCUS35100</name>
</gene>
<reference evidence="6 7" key="1">
    <citation type="submission" date="2024-02" db="EMBL/GenBank/DDBJ databases">
        <authorList>
            <person name="Chen Y."/>
            <person name="Shah S."/>
            <person name="Dougan E. K."/>
            <person name="Thang M."/>
            <person name="Chan C."/>
        </authorList>
    </citation>
    <scope>NUCLEOTIDE SEQUENCE [LARGE SCALE GENOMIC DNA]</scope>
</reference>
<feature type="compositionally biased region" description="Polar residues" evidence="4">
    <location>
        <begin position="672"/>
        <end position="682"/>
    </location>
</feature>
<evidence type="ECO:0000313" key="7">
    <source>
        <dbReference type="Proteomes" id="UP001642484"/>
    </source>
</evidence>
<proteinExistence type="predicted"/>
<dbReference type="InterPro" id="IPR050663">
    <property type="entry name" value="Ankyrin-SOCS_Box"/>
</dbReference>
<dbReference type="SUPFAM" id="SSF48403">
    <property type="entry name" value="Ankyrin repeat"/>
    <property type="match status" value="1"/>
</dbReference>
<dbReference type="EMBL" id="CAXAMN010022618">
    <property type="protein sequence ID" value="CAK9071412.1"/>
    <property type="molecule type" value="Genomic_DNA"/>
</dbReference>
<feature type="domain" description="Ubiquitin-like" evidence="5">
    <location>
        <begin position="343"/>
        <end position="416"/>
    </location>
</feature>
<dbReference type="PROSITE" id="PS50297">
    <property type="entry name" value="ANK_REP_REGION"/>
    <property type="match status" value="6"/>
</dbReference>
<protein>
    <recommendedName>
        <fullName evidence="5">Ubiquitin-like domain-containing protein</fullName>
    </recommendedName>
</protein>
<evidence type="ECO:0000313" key="6">
    <source>
        <dbReference type="EMBL" id="CAK9071412.1"/>
    </source>
</evidence>
<feature type="compositionally biased region" description="Low complexity" evidence="4">
    <location>
        <begin position="655"/>
        <end position="671"/>
    </location>
</feature>
<evidence type="ECO:0000256" key="4">
    <source>
        <dbReference type="SAM" id="MobiDB-lite"/>
    </source>
</evidence>
<dbReference type="Proteomes" id="UP001642484">
    <property type="component" value="Unassembled WGS sequence"/>
</dbReference>
<dbReference type="InterPro" id="IPR000626">
    <property type="entry name" value="Ubiquitin-like_dom"/>
</dbReference>
<evidence type="ECO:0000256" key="3">
    <source>
        <dbReference type="PROSITE-ProRule" id="PRU00023"/>
    </source>
</evidence>
<organism evidence="6 7">
    <name type="scientific">Durusdinium trenchii</name>
    <dbReference type="NCBI Taxonomy" id="1381693"/>
    <lineage>
        <taxon>Eukaryota</taxon>
        <taxon>Sar</taxon>
        <taxon>Alveolata</taxon>
        <taxon>Dinophyceae</taxon>
        <taxon>Suessiales</taxon>
        <taxon>Symbiodiniaceae</taxon>
        <taxon>Durusdinium</taxon>
    </lineage>
</organism>
<feature type="repeat" description="ANK" evidence="3">
    <location>
        <begin position="157"/>
        <end position="189"/>
    </location>
</feature>
<name>A0ABP0P5T1_9DINO</name>
<dbReference type="InterPro" id="IPR036770">
    <property type="entry name" value="Ankyrin_rpt-contain_sf"/>
</dbReference>
<feature type="compositionally biased region" description="Low complexity" evidence="4">
    <location>
        <begin position="733"/>
        <end position="763"/>
    </location>
</feature>
<feature type="repeat" description="ANK" evidence="3">
    <location>
        <begin position="190"/>
        <end position="222"/>
    </location>
</feature>
<keyword evidence="7" id="KW-1185">Reference proteome</keyword>
<dbReference type="PROSITE" id="PS50088">
    <property type="entry name" value="ANK_REPEAT"/>
    <property type="match status" value="6"/>
</dbReference>
<evidence type="ECO:0000259" key="5">
    <source>
        <dbReference type="PROSITE" id="PS50053"/>
    </source>
</evidence>
<keyword evidence="2 3" id="KW-0040">ANK repeat</keyword>
<dbReference type="PANTHER" id="PTHR24193:SF121">
    <property type="entry name" value="ADA2A-CONTAINING COMPLEX COMPONENT 3, ISOFORM D"/>
    <property type="match status" value="1"/>
</dbReference>
<feature type="repeat" description="ANK" evidence="3">
    <location>
        <begin position="94"/>
        <end position="126"/>
    </location>
</feature>
<accession>A0ABP0P5T1</accession>
<feature type="repeat" description="ANK" evidence="3">
    <location>
        <begin position="256"/>
        <end position="288"/>
    </location>
</feature>
<evidence type="ECO:0000256" key="1">
    <source>
        <dbReference type="ARBA" id="ARBA00022737"/>
    </source>
</evidence>
<feature type="compositionally biased region" description="Low complexity" evidence="4">
    <location>
        <begin position="1"/>
        <end position="13"/>
    </location>
</feature>
<dbReference type="Gene3D" id="1.25.40.20">
    <property type="entry name" value="Ankyrin repeat-containing domain"/>
    <property type="match status" value="2"/>
</dbReference>
<feature type="repeat" description="ANK" evidence="3">
    <location>
        <begin position="223"/>
        <end position="255"/>
    </location>
</feature>
<dbReference type="PROSITE" id="PS50053">
    <property type="entry name" value="UBIQUITIN_2"/>
    <property type="match status" value="1"/>
</dbReference>
<sequence>MFTSPPESTSPTEKSWASAADRTPLSVPPAATLSARAEWRIRSSWRPTGSTRAVLERRFPEPADHGDSAASGAQLQWREVIGAVSSEGQLALHRGRSALHRAALKRDAAEVQRLLEAGEDMELEDEEGYRPLHLAGNAEVVDLLLASKASLEAENRVGVKPVHYAARSGHLGVLDRLLQANADVNDRTSYGVRPLHVAAGKGHLSVVDRLLEAKAEVEAENKHGERPLHRAAENHQSHVVKRLLSARADLEAQTNAGGSPLHLAALNGHSDAVERLLSARADPEAQSSDGERPLHWAARNGHSDVVERLLAARADPEAQNNDGATPWDDAKKRGHQNVMGLLRPVNIRLMSGNILCFCDPRPDRSVKDLREEVQQKLELEDATQVDLIAKSGEKLRDEDTLGGAGVDYGTSLSAIVVPPEILHFPCGASFLIPSSVAKQGLHPTADFVTDLTSIDVESLERQLEPKESFFHPIFQLSPEDTTFVDPIWVILPACVGASKVWVSTHTGWKDVTNAASFGEGYAKVQLTHFCHVVTTGVPSCIKAMGFLNHGPVSKGKVSFVHIGCTFCMEALETQYMNDHDYLLGYSRCDNVAHLGTRPDSEEVEVSQDGVTRTISLNSSAFPILSNEWSAEASSFTVKIDNRDITFDHLGALSSAQATSPAPSSHAAYPTSNPSGSSPSQPDASTSAALPVVPPSAPRPAYTRRARDSAVPPAAQLMMQDRSRSPSTQAPQVSSSTSGPGTISTAGRWRNRAPNSQAGSAPSSPSSPAPSLSPPVQVRPEPGARVAMFSARFDGGATEQRFRRIHEILAQSGYDILMVGVHPGETFGVPTTRYLGRIKRERGILLCVCTEHYGEMTSSDFSSFEELKFAKVYESFITIIPLRIGDYPPRPPIRGPNWPTHPDVHGDAQSYVDWIFNPARLYLDCQDQSGQDKSDIEVASAIADCLHR</sequence>
<evidence type="ECO:0000256" key="2">
    <source>
        <dbReference type="ARBA" id="ARBA00023043"/>
    </source>
</evidence>
<comment type="caution">
    <text evidence="6">The sequence shown here is derived from an EMBL/GenBank/DDBJ whole genome shotgun (WGS) entry which is preliminary data.</text>
</comment>
<feature type="region of interest" description="Disordered" evidence="4">
    <location>
        <begin position="1"/>
        <end position="32"/>
    </location>
</feature>
<keyword evidence="1" id="KW-0677">Repeat</keyword>
<feature type="region of interest" description="Disordered" evidence="4">
    <location>
        <begin position="655"/>
        <end position="779"/>
    </location>
</feature>
<dbReference type="InterPro" id="IPR002110">
    <property type="entry name" value="Ankyrin_rpt"/>
</dbReference>
<dbReference type="SMART" id="SM00248">
    <property type="entry name" value="ANK"/>
    <property type="match status" value="7"/>
</dbReference>
<dbReference type="Pfam" id="PF12796">
    <property type="entry name" value="Ank_2"/>
    <property type="match status" value="3"/>
</dbReference>
<feature type="repeat" description="ANK" evidence="3">
    <location>
        <begin position="289"/>
        <end position="321"/>
    </location>
</feature>